<dbReference type="Proteomes" id="UP000194546">
    <property type="component" value="Unassembled WGS sequence"/>
</dbReference>
<dbReference type="AlphaFoldDB" id="A0A242M7A3"/>
<gene>
    <name evidence="1" type="ORF">PAMC26510_34820</name>
</gene>
<organism evidence="1 2">
    <name type="scientific">Caballeronia sordidicola</name>
    <name type="common">Burkholderia sordidicola</name>
    <dbReference type="NCBI Taxonomy" id="196367"/>
    <lineage>
        <taxon>Bacteria</taxon>
        <taxon>Pseudomonadati</taxon>
        <taxon>Pseudomonadota</taxon>
        <taxon>Betaproteobacteria</taxon>
        <taxon>Burkholderiales</taxon>
        <taxon>Burkholderiaceae</taxon>
        <taxon>Caballeronia</taxon>
    </lineage>
</organism>
<sequence length="42" mass="4710">MICSGRGQGARRVMVAALRHCCADWQARNQRGFRLVQGSDFT</sequence>
<dbReference type="EMBL" id="NBTY01000200">
    <property type="protein sequence ID" value="OTP66505.1"/>
    <property type="molecule type" value="Genomic_DNA"/>
</dbReference>
<name>A0A242M7A3_CABSO</name>
<comment type="caution">
    <text evidence="1">The sequence shown here is derived from an EMBL/GenBank/DDBJ whole genome shotgun (WGS) entry which is preliminary data.</text>
</comment>
<reference evidence="1 2" key="1">
    <citation type="submission" date="2017-03" db="EMBL/GenBank/DDBJ databases">
        <title>Genome analysis of strain PAMC 26510.</title>
        <authorList>
            <person name="Oh H.-M."/>
            <person name="Yang J.-A."/>
        </authorList>
    </citation>
    <scope>NUCLEOTIDE SEQUENCE [LARGE SCALE GENOMIC DNA]</scope>
    <source>
        <strain evidence="1 2">PAMC 26510</strain>
    </source>
</reference>
<protein>
    <submittedName>
        <fullName evidence="1">Uncharacterized protein</fullName>
    </submittedName>
</protein>
<proteinExistence type="predicted"/>
<evidence type="ECO:0000313" key="1">
    <source>
        <dbReference type="EMBL" id="OTP66505.1"/>
    </source>
</evidence>
<evidence type="ECO:0000313" key="2">
    <source>
        <dbReference type="Proteomes" id="UP000194546"/>
    </source>
</evidence>
<accession>A0A242M7A3</accession>